<protein>
    <submittedName>
        <fullName evidence="5">Transcription factor 25</fullName>
    </submittedName>
</protein>
<reference evidence="5" key="1">
    <citation type="submission" date="2017-02" db="UniProtKB">
        <authorList>
            <consortium name="WormBaseParasite"/>
        </authorList>
    </citation>
    <scope>IDENTIFICATION</scope>
</reference>
<dbReference type="Proteomes" id="UP000038040">
    <property type="component" value="Unplaced"/>
</dbReference>
<accession>A0A0N4UFV4</accession>
<gene>
    <name evidence="2" type="ORF">DME_LOCUS1238</name>
</gene>
<dbReference type="Proteomes" id="UP000274756">
    <property type="component" value="Unassembled WGS sequence"/>
</dbReference>
<dbReference type="GO" id="GO:1990112">
    <property type="term" value="C:RQC complex"/>
    <property type="evidence" value="ECO:0007669"/>
    <property type="project" value="TreeGrafter"/>
</dbReference>
<dbReference type="InterPro" id="IPR006994">
    <property type="entry name" value="TCF25/Rqc1"/>
</dbReference>
<keyword evidence="4" id="KW-1185">Reference proteome</keyword>
<reference evidence="2 4" key="2">
    <citation type="submission" date="2018-11" db="EMBL/GenBank/DDBJ databases">
        <authorList>
            <consortium name="Pathogen Informatics"/>
        </authorList>
    </citation>
    <scope>NUCLEOTIDE SEQUENCE [LARGE SCALE GENOMIC DNA]</scope>
</reference>
<dbReference type="Pfam" id="PF04910">
    <property type="entry name" value="Tcf25"/>
    <property type="match status" value="1"/>
</dbReference>
<dbReference type="PANTHER" id="PTHR22684:SF0">
    <property type="entry name" value="RIBOSOME QUALITY CONTROL COMPLEX SUBUNIT TCF25"/>
    <property type="match status" value="1"/>
</dbReference>
<sequence length="599" mass="70092">MSTKHLRRLLEEKEGQMQKNKKEKSSSESDKEGQIYPANRFALLEENDDKSFKSDYNSGTSEDCDTADGHFQNLKQMPKKWGKTKKKKKMPKKIFNIIKNSDDGELDLHIRSLDNLLVSAETVKFIRERDLFKVDYKALNADDELRMMLGRTSKNIVKNNRNFRIDLGQKIVRRDPSWPEFKAVGLSMEVDKVEGDRRWFKFVFSKDYIEYQKRFLLAVKNFDHHYIMNILNERPYHLDSSLMVASILYHQEEYQQSRILTERAIYGCQCAFSNFFELHNYDHIFDYSLVENRSFFLLLNQHMKNAFNRKCFQTALNLAKLIFRLCSIKDPMGILLIIDAIAIRARQFCFVIQAYETLEPSRNIERLPNFAFSVALAHFLLYQENGDEKNRESANEMLTKAIYHFPTVLLQILEHINLEPSASVLQNEFMCILAHHRETEGFQLLTSIYLKHTSDFWKDVSIISWVESVVEEILPTMNDSNEELIEWNAIRKRVYAGTPRTVIRHAWLWDIIRNSEWTLNDPVPPIDSRSSYDYLPPAEPPIDPLYSIVQEAIRNIHHIFGGIQLNVGLINSKTNTNVSIAHIYNTTQIAIVQLKIEIS</sequence>
<name>A0A0N4UFV4_DRAME</name>
<dbReference type="OrthoDB" id="205993at2759"/>
<dbReference type="WBParaSite" id="DME_0000634101-mRNA-1">
    <property type="protein sequence ID" value="DME_0000634101-mRNA-1"/>
    <property type="gene ID" value="DME_0000634101"/>
</dbReference>
<evidence type="ECO:0000313" key="3">
    <source>
        <dbReference type="Proteomes" id="UP000038040"/>
    </source>
</evidence>
<evidence type="ECO:0000313" key="4">
    <source>
        <dbReference type="Proteomes" id="UP000274756"/>
    </source>
</evidence>
<feature type="region of interest" description="Disordered" evidence="1">
    <location>
        <begin position="1"/>
        <end position="70"/>
    </location>
</feature>
<evidence type="ECO:0000313" key="2">
    <source>
        <dbReference type="EMBL" id="VDN51265.1"/>
    </source>
</evidence>
<dbReference type="PANTHER" id="PTHR22684">
    <property type="entry name" value="NULP1-RELATED"/>
    <property type="match status" value="1"/>
</dbReference>
<organism evidence="3 5">
    <name type="scientific">Dracunculus medinensis</name>
    <name type="common">Guinea worm</name>
    <dbReference type="NCBI Taxonomy" id="318479"/>
    <lineage>
        <taxon>Eukaryota</taxon>
        <taxon>Metazoa</taxon>
        <taxon>Ecdysozoa</taxon>
        <taxon>Nematoda</taxon>
        <taxon>Chromadorea</taxon>
        <taxon>Rhabditida</taxon>
        <taxon>Spirurina</taxon>
        <taxon>Dracunculoidea</taxon>
        <taxon>Dracunculidae</taxon>
        <taxon>Dracunculus</taxon>
    </lineage>
</organism>
<feature type="compositionally biased region" description="Basic and acidic residues" evidence="1">
    <location>
        <begin position="23"/>
        <end position="33"/>
    </location>
</feature>
<dbReference type="EMBL" id="UYYG01000016">
    <property type="protein sequence ID" value="VDN51265.1"/>
    <property type="molecule type" value="Genomic_DNA"/>
</dbReference>
<dbReference type="STRING" id="318479.A0A0N4UFV4"/>
<dbReference type="AlphaFoldDB" id="A0A0N4UFV4"/>
<proteinExistence type="predicted"/>
<evidence type="ECO:0000313" key="5">
    <source>
        <dbReference type="WBParaSite" id="DME_0000634101-mRNA-1"/>
    </source>
</evidence>
<evidence type="ECO:0000256" key="1">
    <source>
        <dbReference type="SAM" id="MobiDB-lite"/>
    </source>
</evidence>